<dbReference type="Gene3D" id="3.90.550.10">
    <property type="entry name" value="Spore Coat Polysaccharide Biosynthesis Protein SpsA, Chain A"/>
    <property type="match status" value="1"/>
</dbReference>
<protein>
    <submittedName>
        <fullName evidence="6">Glycosyltransferase family 2 protein</fullName>
    </submittedName>
</protein>
<dbReference type="CDD" id="cd04185">
    <property type="entry name" value="GT_2_like_b"/>
    <property type="match status" value="1"/>
</dbReference>
<gene>
    <name evidence="6" type="ORF">ACFQZV_12350</name>
</gene>
<dbReference type="EMBL" id="JBHTIM010000001">
    <property type="protein sequence ID" value="MFD0782085.1"/>
    <property type="molecule type" value="Genomic_DNA"/>
</dbReference>
<comment type="similarity">
    <text evidence="2">Belongs to the glycosyltransferase 2 family.</text>
</comment>
<dbReference type="PANTHER" id="PTHR43179:SF12">
    <property type="entry name" value="GALACTOFURANOSYLTRANSFERASE GLFT2"/>
    <property type="match status" value="1"/>
</dbReference>
<feature type="domain" description="Glycosyltransferase 2-like" evidence="5">
    <location>
        <begin position="20"/>
        <end position="191"/>
    </location>
</feature>
<evidence type="ECO:0000256" key="2">
    <source>
        <dbReference type="ARBA" id="ARBA00006739"/>
    </source>
</evidence>
<evidence type="ECO:0000256" key="1">
    <source>
        <dbReference type="ARBA" id="ARBA00004776"/>
    </source>
</evidence>
<dbReference type="RefSeq" id="WP_378753356.1">
    <property type="nucleotide sequence ID" value="NZ_JBHSSV010000015.1"/>
</dbReference>
<dbReference type="SUPFAM" id="SSF53448">
    <property type="entry name" value="Nucleotide-diphospho-sugar transferases"/>
    <property type="match status" value="1"/>
</dbReference>
<evidence type="ECO:0000313" key="7">
    <source>
        <dbReference type="Proteomes" id="UP001597042"/>
    </source>
</evidence>
<organism evidence="6 7">
    <name type="scientific">Microbacterium koreense</name>
    <dbReference type="NCBI Taxonomy" id="323761"/>
    <lineage>
        <taxon>Bacteria</taxon>
        <taxon>Bacillati</taxon>
        <taxon>Actinomycetota</taxon>
        <taxon>Actinomycetes</taxon>
        <taxon>Micrococcales</taxon>
        <taxon>Microbacteriaceae</taxon>
        <taxon>Microbacterium</taxon>
    </lineage>
</organism>
<keyword evidence="4" id="KW-0808">Transferase</keyword>
<reference evidence="7" key="1">
    <citation type="journal article" date="2019" name="Int. J. Syst. Evol. Microbiol.">
        <title>The Global Catalogue of Microorganisms (GCM) 10K type strain sequencing project: providing services to taxonomists for standard genome sequencing and annotation.</title>
        <authorList>
            <consortium name="The Broad Institute Genomics Platform"/>
            <consortium name="The Broad Institute Genome Sequencing Center for Infectious Disease"/>
            <person name="Wu L."/>
            <person name="Ma J."/>
        </authorList>
    </citation>
    <scope>NUCLEOTIDE SEQUENCE [LARGE SCALE GENOMIC DNA]</scope>
    <source>
        <strain evidence="7">CCUG 50754</strain>
    </source>
</reference>
<evidence type="ECO:0000313" key="6">
    <source>
        <dbReference type="EMBL" id="MFD0782085.1"/>
    </source>
</evidence>
<dbReference type="Pfam" id="PF00535">
    <property type="entry name" value="Glycos_transf_2"/>
    <property type="match status" value="1"/>
</dbReference>
<comment type="caution">
    <text evidence="6">The sequence shown here is derived from an EMBL/GenBank/DDBJ whole genome shotgun (WGS) entry which is preliminary data.</text>
</comment>
<evidence type="ECO:0000256" key="3">
    <source>
        <dbReference type="ARBA" id="ARBA00022676"/>
    </source>
</evidence>
<name>A0ABW2ZTY5_9MICO</name>
<keyword evidence="3" id="KW-0328">Glycosyltransferase</keyword>
<evidence type="ECO:0000256" key="4">
    <source>
        <dbReference type="ARBA" id="ARBA00022679"/>
    </source>
</evidence>
<evidence type="ECO:0000259" key="5">
    <source>
        <dbReference type="Pfam" id="PF00535"/>
    </source>
</evidence>
<comment type="pathway">
    <text evidence="1">Cell wall biogenesis; cell wall polysaccharide biosynthesis.</text>
</comment>
<accession>A0ABW2ZTY5</accession>
<dbReference type="Proteomes" id="UP001597042">
    <property type="component" value="Unassembled WGS sequence"/>
</dbReference>
<sequence length="329" mass="37131">MRSTGPSPASSQGFDPAAATIAVVTYNRSGLLRGLLKSIAAMDPKPGHVVIVDNASPDDTTEVVESFRERVGTELVYRRLDTNTGGSGGFSEGMRVALELGSAWIWLMDDDVEVLPDGLAKMGKWAPRFKSIQGRRYDYDGSEFYWQYRVAERMAIPIPFAPSKFDASGYKEMNSGCFEGMFIHRDIVEQIGLPDPRFFIYWDDQTYGWLASRRTTSVIVDEFVLRRTREIKQWDMGIRHMNASSNNYRYYIMRNRAIIKQYHRANGVYNPMLFGLGTALTFGKELIRLIAVEHTVRGTSHLFRGLRDGRAISGDRTFAPMAPLAPSAR</sequence>
<dbReference type="PANTHER" id="PTHR43179">
    <property type="entry name" value="RHAMNOSYLTRANSFERASE WBBL"/>
    <property type="match status" value="1"/>
</dbReference>
<proteinExistence type="inferred from homology"/>
<keyword evidence="7" id="KW-1185">Reference proteome</keyword>
<dbReference type="InterPro" id="IPR001173">
    <property type="entry name" value="Glyco_trans_2-like"/>
</dbReference>
<dbReference type="InterPro" id="IPR029044">
    <property type="entry name" value="Nucleotide-diphossugar_trans"/>
</dbReference>